<feature type="domain" description="Histidine kinase/HSP90-like ATPase" evidence="2">
    <location>
        <begin position="18"/>
        <end position="141"/>
    </location>
</feature>
<evidence type="ECO:0000313" key="3">
    <source>
        <dbReference type="EMBL" id="ABJ81121.1"/>
    </source>
</evidence>
<dbReference type="GO" id="GO:0004674">
    <property type="term" value="F:protein serine/threonine kinase activity"/>
    <property type="evidence" value="ECO:0007669"/>
    <property type="project" value="UniProtKB-KW"/>
</dbReference>
<dbReference type="EMBL" id="CP000473">
    <property type="protein sequence ID" value="ABJ81121.1"/>
    <property type="molecule type" value="Genomic_DNA"/>
</dbReference>
<dbReference type="InParanoid" id="Q02CU5"/>
<dbReference type="CDD" id="cd16936">
    <property type="entry name" value="HATPase_RsbW-like"/>
    <property type="match status" value="1"/>
</dbReference>
<dbReference type="SUPFAM" id="SSF55874">
    <property type="entry name" value="ATPase domain of HSP90 chaperone/DNA topoisomerase II/histidine kinase"/>
    <property type="match status" value="1"/>
</dbReference>
<dbReference type="PANTHER" id="PTHR35526:SF3">
    <property type="entry name" value="ANTI-SIGMA-F FACTOR RSBW"/>
    <property type="match status" value="1"/>
</dbReference>
<keyword evidence="3" id="KW-0418">Kinase</keyword>
<gene>
    <name evidence="3" type="ordered locus">Acid_0106</name>
</gene>
<organism evidence="3">
    <name type="scientific">Solibacter usitatus (strain Ellin6076)</name>
    <dbReference type="NCBI Taxonomy" id="234267"/>
    <lineage>
        <taxon>Bacteria</taxon>
        <taxon>Pseudomonadati</taxon>
        <taxon>Acidobacteriota</taxon>
        <taxon>Terriglobia</taxon>
        <taxon>Bryobacterales</taxon>
        <taxon>Solibacteraceae</taxon>
        <taxon>Candidatus Solibacter</taxon>
    </lineage>
</organism>
<accession>Q02CU5</accession>
<protein>
    <submittedName>
        <fullName evidence="3">Putative anti-sigma regulatory factor, serine/threonine protein kinase</fullName>
    </submittedName>
</protein>
<keyword evidence="3" id="KW-0808">Transferase</keyword>
<dbReference type="eggNOG" id="COG2172">
    <property type="taxonomic scope" value="Bacteria"/>
</dbReference>
<dbReference type="Pfam" id="PF13581">
    <property type="entry name" value="HATPase_c_2"/>
    <property type="match status" value="1"/>
</dbReference>
<dbReference type="InterPro" id="IPR003594">
    <property type="entry name" value="HATPase_dom"/>
</dbReference>
<proteinExistence type="predicted"/>
<dbReference type="OrthoDB" id="9768808at2"/>
<dbReference type="Gene3D" id="3.30.565.10">
    <property type="entry name" value="Histidine kinase-like ATPase, C-terminal domain"/>
    <property type="match status" value="1"/>
</dbReference>
<evidence type="ECO:0000259" key="2">
    <source>
        <dbReference type="Pfam" id="PF13581"/>
    </source>
</evidence>
<keyword evidence="1 3" id="KW-0723">Serine/threonine-protein kinase</keyword>
<dbReference type="AlphaFoldDB" id="Q02CU5"/>
<name>Q02CU5_SOLUE</name>
<evidence type="ECO:0000256" key="1">
    <source>
        <dbReference type="ARBA" id="ARBA00022527"/>
    </source>
</evidence>
<dbReference type="STRING" id="234267.Acid_0106"/>
<dbReference type="PANTHER" id="PTHR35526">
    <property type="entry name" value="ANTI-SIGMA-F FACTOR RSBW-RELATED"/>
    <property type="match status" value="1"/>
</dbReference>
<dbReference type="InterPro" id="IPR036890">
    <property type="entry name" value="HATPase_C_sf"/>
</dbReference>
<reference evidence="3" key="1">
    <citation type="submission" date="2006-10" db="EMBL/GenBank/DDBJ databases">
        <title>Complete sequence of Solibacter usitatus Ellin6076.</title>
        <authorList>
            <consortium name="US DOE Joint Genome Institute"/>
            <person name="Copeland A."/>
            <person name="Lucas S."/>
            <person name="Lapidus A."/>
            <person name="Barry K."/>
            <person name="Detter J.C."/>
            <person name="Glavina del Rio T."/>
            <person name="Hammon N."/>
            <person name="Israni S."/>
            <person name="Dalin E."/>
            <person name="Tice H."/>
            <person name="Pitluck S."/>
            <person name="Thompson L.S."/>
            <person name="Brettin T."/>
            <person name="Bruce D."/>
            <person name="Han C."/>
            <person name="Tapia R."/>
            <person name="Gilna P."/>
            <person name="Schmutz J."/>
            <person name="Larimer F."/>
            <person name="Land M."/>
            <person name="Hauser L."/>
            <person name="Kyrpides N."/>
            <person name="Mikhailova N."/>
            <person name="Janssen P.H."/>
            <person name="Kuske C.R."/>
            <person name="Richardson P."/>
        </authorList>
    </citation>
    <scope>NUCLEOTIDE SEQUENCE</scope>
    <source>
        <strain evidence="3">Ellin6076</strain>
    </source>
</reference>
<dbReference type="InterPro" id="IPR050267">
    <property type="entry name" value="Anti-sigma-factor_SerPK"/>
</dbReference>
<dbReference type="HOGENOM" id="CLU_090336_11_2_0"/>
<sequence length="146" mass="15996">MQENANRAPESVERLLDSTLESVDSAEELAVGMAERAGVDEDDLMKIGMAVRESMVNAVVHGNRYSAHKKVRLSVAANGERFIVQIADAGEGFDFASIPDPLAEENLLRTSGRGIFLIRSFMDDFQMRHLESGGTEVTLVKNLVSK</sequence>
<dbReference type="KEGG" id="sus:Acid_0106"/>